<accession>A0A392UXH6</accession>
<dbReference type="AlphaFoldDB" id="A0A392UXH6"/>
<sequence>DHRRTTTEPPQTAAGPPSTAGKFGSRRRAGAGGPALTGC</sequence>
<evidence type="ECO:0000313" key="2">
    <source>
        <dbReference type="EMBL" id="MCI80716.1"/>
    </source>
</evidence>
<evidence type="ECO:0000313" key="3">
    <source>
        <dbReference type="Proteomes" id="UP000265520"/>
    </source>
</evidence>
<reference evidence="2 3" key="1">
    <citation type="journal article" date="2018" name="Front. Plant Sci.">
        <title>Red Clover (Trifolium pratense) and Zigzag Clover (T. medium) - A Picture of Genomic Similarities and Differences.</title>
        <authorList>
            <person name="Dluhosova J."/>
            <person name="Istvanek J."/>
            <person name="Nedelnik J."/>
            <person name="Repkova J."/>
        </authorList>
    </citation>
    <scope>NUCLEOTIDE SEQUENCE [LARGE SCALE GENOMIC DNA]</scope>
    <source>
        <strain evidence="3">cv. 10/8</strain>
        <tissue evidence="2">Leaf</tissue>
    </source>
</reference>
<name>A0A392UXH6_9FABA</name>
<feature type="region of interest" description="Disordered" evidence="1">
    <location>
        <begin position="1"/>
        <end position="39"/>
    </location>
</feature>
<organism evidence="2 3">
    <name type="scientific">Trifolium medium</name>
    <dbReference type="NCBI Taxonomy" id="97028"/>
    <lineage>
        <taxon>Eukaryota</taxon>
        <taxon>Viridiplantae</taxon>
        <taxon>Streptophyta</taxon>
        <taxon>Embryophyta</taxon>
        <taxon>Tracheophyta</taxon>
        <taxon>Spermatophyta</taxon>
        <taxon>Magnoliopsida</taxon>
        <taxon>eudicotyledons</taxon>
        <taxon>Gunneridae</taxon>
        <taxon>Pentapetalae</taxon>
        <taxon>rosids</taxon>
        <taxon>fabids</taxon>
        <taxon>Fabales</taxon>
        <taxon>Fabaceae</taxon>
        <taxon>Papilionoideae</taxon>
        <taxon>50 kb inversion clade</taxon>
        <taxon>NPAAA clade</taxon>
        <taxon>Hologalegina</taxon>
        <taxon>IRL clade</taxon>
        <taxon>Trifolieae</taxon>
        <taxon>Trifolium</taxon>
    </lineage>
</organism>
<feature type="non-terminal residue" evidence="2">
    <location>
        <position position="1"/>
    </location>
</feature>
<proteinExistence type="predicted"/>
<dbReference type="EMBL" id="LXQA011001701">
    <property type="protein sequence ID" value="MCI80716.1"/>
    <property type="molecule type" value="Genomic_DNA"/>
</dbReference>
<comment type="caution">
    <text evidence="2">The sequence shown here is derived from an EMBL/GenBank/DDBJ whole genome shotgun (WGS) entry which is preliminary data.</text>
</comment>
<evidence type="ECO:0000256" key="1">
    <source>
        <dbReference type="SAM" id="MobiDB-lite"/>
    </source>
</evidence>
<keyword evidence="3" id="KW-1185">Reference proteome</keyword>
<protein>
    <submittedName>
        <fullName evidence="2">Uncharacterized protein</fullName>
    </submittedName>
</protein>
<feature type="compositionally biased region" description="Gly residues" evidence="1">
    <location>
        <begin position="30"/>
        <end position="39"/>
    </location>
</feature>
<dbReference type="Proteomes" id="UP000265520">
    <property type="component" value="Unassembled WGS sequence"/>
</dbReference>